<proteinExistence type="inferred from homology"/>
<keyword evidence="5" id="KW-0029">Amino-acid transport</keyword>
<evidence type="ECO:0000313" key="8">
    <source>
        <dbReference type="Proteomes" id="UP000294239"/>
    </source>
</evidence>
<evidence type="ECO:0000256" key="4">
    <source>
        <dbReference type="ARBA" id="ARBA00022840"/>
    </source>
</evidence>
<dbReference type="PANTHER" id="PTHR43820">
    <property type="entry name" value="HIGH-AFFINITY BRANCHED-CHAIN AMINO ACID TRANSPORT ATP-BINDING PROTEIN LIVF"/>
    <property type="match status" value="1"/>
</dbReference>
<dbReference type="InterPro" id="IPR052156">
    <property type="entry name" value="BCAA_Transport_ATP-bd_LivF"/>
</dbReference>
<dbReference type="NCBIfam" id="TIGR03410">
    <property type="entry name" value="urea_trans_UrtE"/>
    <property type="match status" value="1"/>
</dbReference>
<organism evidence="7 8">
    <name type="scientific">Agrobacterium cavarae</name>
    <dbReference type="NCBI Taxonomy" id="2528239"/>
    <lineage>
        <taxon>Bacteria</taxon>
        <taxon>Pseudomonadati</taxon>
        <taxon>Pseudomonadota</taxon>
        <taxon>Alphaproteobacteria</taxon>
        <taxon>Hyphomicrobiales</taxon>
        <taxon>Rhizobiaceae</taxon>
        <taxon>Rhizobium/Agrobacterium group</taxon>
        <taxon>Agrobacterium</taxon>
    </lineage>
</organism>
<dbReference type="PROSITE" id="PS50893">
    <property type="entry name" value="ABC_TRANSPORTER_2"/>
    <property type="match status" value="1"/>
</dbReference>
<evidence type="ECO:0000256" key="5">
    <source>
        <dbReference type="ARBA" id="ARBA00022970"/>
    </source>
</evidence>
<dbReference type="InterPro" id="IPR027417">
    <property type="entry name" value="P-loop_NTPase"/>
</dbReference>
<dbReference type="GO" id="GO:0005524">
    <property type="term" value="F:ATP binding"/>
    <property type="evidence" value="ECO:0007669"/>
    <property type="project" value="UniProtKB-KW"/>
</dbReference>
<dbReference type="Pfam" id="PF00005">
    <property type="entry name" value="ABC_tran"/>
    <property type="match status" value="1"/>
</dbReference>
<accession>A0ABY1YDA1</accession>
<protein>
    <submittedName>
        <fullName evidence="7">Urea ABC transporter ATP-binding subunit UrtE</fullName>
    </submittedName>
</protein>
<dbReference type="PANTHER" id="PTHR43820:SF5">
    <property type="entry name" value="HIGH-AFFINITY BRANCHED-CHAIN AMINO ACID TRANSPORT ATP-BINDING PROTEIN"/>
    <property type="match status" value="1"/>
</dbReference>
<evidence type="ECO:0000256" key="1">
    <source>
        <dbReference type="ARBA" id="ARBA00005417"/>
    </source>
</evidence>
<sequence>MGLTIEKLNLHYGSSHALKNISFQTATKGCTAVMGRNGAGKTTLLRCLMGVLPATSGKISWNDQDVAILPPFRRVREGFGYVPQGREIFANLTVGQNLEIAAAAAKVEEPEEVIAEAVALFPVIGEMWKRRGGDLSGGQQQQLSIARALVTRPELLILDEPTEGVQPSIVSRIEDVIAQLRGRLSILLVEQYFDFARSISDHVVVLSRGEVVLHGAASDINDEAVKRHLSI</sequence>
<keyword evidence="3" id="KW-0547">Nucleotide-binding</keyword>
<comment type="caution">
    <text evidence="7">The sequence shown here is derived from an EMBL/GenBank/DDBJ whole genome shotgun (WGS) entry which is preliminary data.</text>
</comment>
<dbReference type="Proteomes" id="UP000294239">
    <property type="component" value="Unassembled WGS sequence"/>
</dbReference>
<dbReference type="GeneID" id="301039961"/>
<dbReference type="SUPFAM" id="SSF52540">
    <property type="entry name" value="P-loop containing nucleoside triphosphate hydrolases"/>
    <property type="match status" value="1"/>
</dbReference>
<dbReference type="Gene3D" id="3.40.50.300">
    <property type="entry name" value="P-loop containing nucleotide triphosphate hydrolases"/>
    <property type="match status" value="1"/>
</dbReference>
<dbReference type="InterPro" id="IPR003439">
    <property type="entry name" value="ABC_transporter-like_ATP-bd"/>
</dbReference>
<dbReference type="CDD" id="cd03224">
    <property type="entry name" value="ABC_TM1139_LivF_branched"/>
    <property type="match status" value="1"/>
</dbReference>
<dbReference type="SMART" id="SM00382">
    <property type="entry name" value="AAA"/>
    <property type="match status" value="1"/>
</dbReference>
<dbReference type="InterPro" id="IPR017780">
    <property type="entry name" value="ABC_transptr_urea_ATP-bd_UrtE"/>
</dbReference>
<reference evidence="7 8" key="1">
    <citation type="submission" date="2019-02" db="EMBL/GenBank/DDBJ databases">
        <title>Current taxonomic status of genus Agrobacterium and description of Agrobacterium cavarae sp. nov. isolated from maize roots.</title>
        <authorList>
            <person name="Flores-Felix J.D."/>
            <person name="Menendez E."/>
            <person name="Ramirez-Bahena M.H."/>
            <person name="Garcia-Fraile P."/>
            <person name="Velazquez E."/>
        </authorList>
    </citation>
    <scope>NUCLEOTIDE SEQUENCE [LARGE SCALE GENOMIC DNA]</scope>
    <source>
        <strain evidence="7 8">RZME10</strain>
    </source>
</reference>
<comment type="similarity">
    <text evidence="1">Belongs to the ABC transporter superfamily.</text>
</comment>
<dbReference type="InterPro" id="IPR003593">
    <property type="entry name" value="AAA+_ATPase"/>
</dbReference>
<feature type="domain" description="ABC transporter" evidence="6">
    <location>
        <begin position="3"/>
        <end position="231"/>
    </location>
</feature>
<evidence type="ECO:0000256" key="3">
    <source>
        <dbReference type="ARBA" id="ARBA00022741"/>
    </source>
</evidence>
<evidence type="ECO:0000313" key="7">
    <source>
        <dbReference type="EMBL" id="TBN18471.1"/>
    </source>
</evidence>
<gene>
    <name evidence="7" type="primary">urtE</name>
    <name evidence="7" type="ORF">EYC79_02095</name>
</gene>
<evidence type="ECO:0000256" key="2">
    <source>
        <dbReference type="ARBA" id="ARBA00022448"/>
    </source>
</evidence>
<keyword evidence="2" id="KW-0813">Transport</keyword>
<keyword evidence="4 7" id="KW-0067">ATP-binding</keyword>
<dbReference type="RefSeq" id="WP_111851024.1">
    <property type="nucleotide sequence ID" value="NZ_SISF01000020.1"/>
</dbReference>
<name>A0ABY1YDA1_9HYPH</name>
<keyword evidence="8" id="KW-1185">Reference proteome</keyword>
<evidence type="ECO:0000259" key="6">
    <source>
        <dbReference type="PROSITE" id="PS50893"/>
    </source>
</evidence>
<dbReference type="EMBL" id="SISF01000020">
    <property type="protein sequence ID" value="TBN18471.1"/>
    <property type="molecule type" value="Genomic_DNA"/>
</dbReference>